<organism evidence="10 11">
    <name type="scientific">Lophium mytilinum</name>
    <dbReference type="NCBI Taxonomy" id="390894"/>
    <lineage>
        <taxon>Eukaryota</taxon>
        <taxon>Fungi</taxon>
        <taxon>Dikarya</taxon>
        <taxon>Ascomycota</taxon>
        <taxon>Pezizomycotina</taxon>
        <taxon>Dothideomycetes</taxon>
        <taxon>Pleosporomycetidae</taxon>
        <taxon>Mytilinidiales</taxon>
        <taxon>Mytilinidiaceae</taxon>
        <taxon>Lophium</taxon>
    </lineage>
</organism>
<feature type="transmembrane region" description="Helical" evidence="8">
    <location>
        <begin position="145"/>
        <end position="163"/>
    </location>
</feature>
<gene>
    <name evidence="10" type="ORF">BU16DRAFT_575575</name>
</gene>
<evidence type="ECO:0000256" key="1">
    <source>
        <dbReference type="ARBA" id="ARBA00004651"/>
    </source>
</evidence>
<dbReference type="OrthoDB" id="446368at2759"/>
<feature type="transmembrane region" description="Helical" evidence="8">
    <location>
        <begin position="80"/>
        <end position="102"/>
    </location>
</feature>
<proteinExistence type="inferred from homology"/>
<feature type="transmembrane region" description="Helical" evidence="8">
    <location>
        <begin position="415"/>
        <end position="438"/>
    </location>
</feature>
<feature type="transmembrane region" description="Helical" evidence="8">
    <location>
        <begin position="114"/>
        <end position="133"/>
    </location>
</feature>
<keyword evidence="6 8" id="KW-0472">Membrane</keyword>
<dbReference type="GO" id="GO:0005886">
    <property type="term" value="C:plasma membrane"/>
    <property type="evidence" value="ECO:0007669"/>
    <property type="project" value="UniProtKB-SubCell"/>
</dbReference>
<dbReference type="Proteomes" id="UP000799750">
    <property type="component" value="Unassembled WGS sequence"/>
</dbReference>
<dbReference type="PROSITE" id="PS50850">
    <property type="entry name" value="MFS"/>
    <property type="match status" value="1"/>
</dbReference>
<keyword evidence="3" id="KW-1003">Cell membrane</keyword>
<feature type="transmembrane region" description="Helical" evidence="8">
    <location>
        <begin position="389"/>
        <end position="409"/>
    </location>
</feature>
<dbReference type="InterPro" id="IPR011701">
    <property type="entry name" value="MFS"/>
</dbReference>
<evidence type="ECO:0000256" key="3">
    <source>
        <dbReference type="ARBA" id="ARBA00022475"/>
    </source>
</evidence>
<feature type="transmembrane region" description="Helical" evidence="8">
    <location>
        <begin position="311"/>
        <end position="333"/>
    </location>
</feature>
<reference evidence="10" key="1">
    <citation type="journal article" date="2020" name="Stud. Mycol.">
        <title>101 Dothideomycetes genomes: a test case for predicting lifestyles and emergence of pathogens.</title>
        <authorList>
            <person name="Haridas S."/>
            <person name="Albert R."/>
            <person name="Binder M."/>
            <person name="Bloem J."/>
            <person name="Labutti K."/>
            <person name="Salamov A."/>
            <person name="Andreopoulos B."/>
            <person name="Baker S."/>
            <person name="Barry K."/>
            <person name="Bills G."/>
            <person name="Bluhm B."/>
            <person name="Cannon C."/>
            <person name="Castanera R."/>
            <person name="Culley D."/>
            <person name="Daum C."/>
            <person name="Ezra D."/>
            <person name="Gonzalez J."/>
            <person name="Henrissat B."/>
            <person name="Kuo A."/>
            <person name="Liang C."/>
            <person name="Lipzen A."/>
            <person name="Lutzoni F."/>
            <person name="Magnuson J."/>
            <person name="Mondo S."/>
            <person name="Nolan M."/>
            <person name="Ohm R."/>
            <person name="Pangilinan J."/>
            <person name="Park H.-J."/>
            <person name="Ramirez L."/>
            <person name="Alfaro M."/>
            <person name="Sun H."/>
            <person name="Tritt A."/>
            <person name="Yoshinaga Y."/>
            <person name="Zwiers L.-H."/>
            <person name="Turgeon B."/>
            <person name="Goodwin S."/>
            <person name="Spatafora J."/>
            <person name="Crous P."/>
            <person name="Grigoriev I."/>
        </authorList>
    </citation>
    <scope>NUCLEOTIDE SEQUENCE</scope>
    <source>
        <strain evidence="10">CBS 269.34</strain>
    </source>
</reference>
<dbReference type="CDD" id="cd17323">
    <property type="entry name" value="MFS_Tpo1_MDR_like"/>
    <property type="match status" value="1"/>
</dbReference>
<dbReference type="InterPro" id="IPR020846">
    <property type="entry name" value="MFS_dom"/>
</dbReference>
<feature type="transmembrane region" description="Helical" evidence="8">
    <location>
        <begin position="345"/>
        <end position="368"/>
    </location>
</feature>
<keyword evidence="2" id="KW-0813">Transport</keyword>
<dbReference type="InterPro" id="IPR036259">
    <property type="entry name" value="MFS_trans_sf"/>
</dbReference>
<evidence type="ECO:0000256" key="2">
    <source>
        <dbReference type="ARBA" id="ARBA00022448"/>
    </source>
</evidence>
<evidence type="ECO:0000256" key="4">
    <source>
        <dbReference type="ARBA" id="ARBA00022692"/>
    </source>
</evidence>
<feature type="transmembrane region" description="Helical" evidence="8">
    <location>
        <begin position="175"/>
        <end position="196"/>
    </location>
</feature>
<comment type="similarity">
    <text evidence="7">Belongs to the major facilitator superfamily. DHA1 family. Polyamines/proton antiporter (TC 2.A.1.2.16) subfamily.</text>
</comment>
<feature type="transmembrane region" description="Helical" evidence="8">
    <location>
        <begin position="203"/>
        <end position="226"/>
    </location>
</feature>
<name>A0A6A6QF84_9PEZI</name>
<accession>A0A6A6QF84</accession>
<comment type="subcellular location">
    <subcellularLocation>
        <location evidence="1">Cell membrane</location>
        <topology evidence="1">Multi-pass membrane protein</topology>
    </subcellularLocation>
</comment>
<protein>
    <submittedName>
        <fullName evidence="10">Putative MFS multidrug transporter</fullName>
    </submittedName>
</protein>
<dbReference type="AlphaFoldDB" id="A0A6A6QF84"/>
<evidence type="ECO:0000313" key="10">
    <source>
        <dbReference type="EMBL" id="KAF2490147.1"/>
    </source>
</evidence>
<evidence type="ECO:0000256" key="7">
    <source>
        <dbReference type="ARBA" id="ARBA00038459"/>
    </source>
</evidence>
<dbReference type="PANTHER" id="PTHR23502:SF186">
    <property type="entry name" value="MAJOR FACILITATOR SUPERFAMILY (MFS) PROFILE DOMAIN-CONTAINING PROTEIN"/>
    <property type="match status" value="1"/>
</dbReference>
<dbReference type="GO" id="GO:0022857">
    <property type="term" value="F:transmembrane transporter activity"/>
    <property type="evidence" value="ECO:0007669"/>
    <property type="project" value="InterPro"/>
</dbReference>
<keyword evidence="11" id="KW-1185">Reference proteome</keyword>
<dbReference type="PANTHER" id="PTHR23502">
    <property type="entry name" value="MAJOR FACILITATOR SUPERFAMILY"/>
    <property type="match status" value="1"/>
</dbReference>
<evidence type="ECO:0000313" key="11">
    <source>
        <dbReference type="Proteomes" id="UP000799750"/>
    </source>
</evidence>
<dbReference type="EMBL" id="MU004198">
    <property type="protein sequence ID" value="KAF2490147.1"/>
    <property type="molecule type" value="Genomic_DNA"/>
</dbReference>
<keyword evidence="5 8" id="KW-1133">Transmembrane helix</keyword>
<evidence type="ECO:0000256" key="5">
    <source>
        <dbReference type="ARBA" id="ARBA00022989"/>
    </source>
</evidence>
<feature type="transmembrane region" description="Helical" evidence="8">
    <location>
        <begin position="482"/>
        <end position="502"/>
    </location>
</feature>
<feature type="transmembrane region" description="Helical" evidence="8">
    <location>
        <begin position="445"/>
        <end position="470"/>
    </location>
</feature>
<evidence type="ECO:0000259" key="9">
    <source>
        <dbReference type="PROSITE" id="PS50850"/>
    </source>
</evidence>
<evidence type="ECO:0000256" key="6">
    <source>
        <dbReference type="ARBA" id="ARBA00023136"/>
    </source>
</evidence>
<sequence>MASRDQSPSEKGGRTEITEKKARTKVSNFRLVWDQALITPEILEWPYEGAGTTEEPFIVTWIDDDPRDAQNFSNRKKWSLTMLAAMITMSVALISSAYSATIPEIMAEFHVSQTVATLGISLYVLGFAIGPLLWAPLSELYGRQLMFFISQTLLTIFNAGAAGSKNIATLLVLRFLAGAFGAAPITNCGAVVADLFNAESRGIAMTFFAAAPSCGPVLGPIIGGFLGDAAGWRWVQGFMGAFSGTVWIISTPILPETYSVYLLRKRAEKLSHLTGKVYRSRSEIRMRHMSPLKQIATALYRPWVLFFHEPIVIILSIYLSVIYGTLYLLFGAYPVVYEEKRGWSISIGSLAFIGILVGSMSALVYSFWDNARYVRASRKHNGHAPPEARLPPVMVGGVAFPIGLFWFAWTNSPSIHWMVSISAGAVFSFGMILVFLCLNYLVDAYTIYAASVIASTTVLRSLCATAFPLFTGKMYEKLGIHWASSVPAFLGLVCMPFPFLFYRYGVAIRKRCKYAGEVEQLLQETRATVVTGPDNHPAAEASAAVGRTGLEEAVRIDLEEAARIDPGEAAGRIGPGEGLRIALGEAARIGLEEVDHTDLEEVDHTDLGEAVRIGLEGRRSQAQVVFGSARLCDRKRGRWHP</sequence>
<dbReference type="Pfam" id="PF07690">
    <property type="entry name" value="MFS_1"/>
    <property type="match status" value="1"/>
</dbReference>
<feature type="domain" description="Major facilitator superfamily (MFS) profile" evidence="9">
    <location>
        <begin position="80"/>
        <end position="511"/>
    </location>
</feature>
<evidence type="ECO:0000256" key="8">
    <source>
        <dbReference type="SAM" id="Phobius"/>
    </source>
</evidence>
<dbReference type="Gene3D" id="1.20.1250.20">
    <property type="entry name" value="MFS general substrate transporter like domains"/>
    <property type="match status" value="1"/>
</dbReference>
<dbReference type="FunFam" id="1.20.1250.20:FF:000266">
    <property type="entry name" value="MFS multidrug transporter, putative"/>
    <property type="match status" value="1"/>
</dbReference>
<dbReference type="SUPFAM" id="SSF103473">
    <property type="entry name" value="MFS general substrate transporter"/>
    <property type="match status" value="1"/>
</dbReference>
<keyword evidence="4 8" id="KW-0812">Transmembrane</keyword>